<proteinExistence type="predicted"/>
<comment type="caution">
    <text evidence="1">The sequence shown here is derived from an EMBL/GenBank/DDBJ whole genome shotgun (WGS) entry which is preliminary data.</text>
</comment>
<dbReference type="EMBL" id="JAEPBG010000030">
    <property type="protein sequence ID" value="MBK4738898.1"/>
    <property type="molecule type" value="Genomic_DNA"/>
</dbReference>
<sequence>MTWMGPTYGMWADSVDSMKEFAQAARENKESAEQWREYAKNLEAALNEVGNKFLRTKDMYIEAAGREKAQAVLKEAALKEIERLDPSNKLLDPTFRKTIFDREKEELVKELKQER</sequence>
<evidence type="ECO:0000313" key="1">
    <source>
        <dbReference type="EMBL" id="MBK4738898.1"/>
    </source>
</evidence>
<name>A0A934W9Y9_9BURK</name>
<keyword evidence="2" id="KW-1185">Reference proteome</keyword>
<organism evidence="1 2">
    <name type="scientific">Noviherbaspirillum pedocola</name>
    <dbReference type="NCBI Taxonomy" id="2801341"/>
    <lineage>
        <taxon>Bacteria</taxon>
        <taxon>Pseudomonadati</taxon>
        <taxon>Pseudomonadota</taxon>
        <taxon>Betaproteobacteria</taxon>
        <taxon>Burkholderiales</taxon>
        <taxon>Oxalobacteraceae</taxon>
        <taxon>Noviherbaspirillum</taxon>
    </lineage>
</organism>
<dbReference type="RefSeq" id="WP_200598270.1">
    <property type="nucleotide sequence ID" value="NZ_JAEPBG010000030.1"/>
</dbReference>
<protein>
    <submittedName>
        <fullName evidence="1">Uncharacterized protein</fullName>
    </submittedName>
</protein>
<dbReference type="AlphaFoldDB" id="A0A934W9Y9"/>
<gene>
    <name evidence="1" type="ORF">JJB74_30160</name>
</gene>
<dbReference type="Proteomes" id="UP000622890">
    <property type="component" value="Unassembled WGS sequence"/>
</dbReference>
<accession>A0A934W9Y9</accession>
<reference evidence="1" key="1">
    <citation type="submission" date="2021-01" db="EMBL/GenBank/DDBJ databases">
        <title>Genome sequence of strain Noviherbaspirillum sp. DKR-6.</title>
        <authorList>
            <person name="Chaudhary D.K."/>
        </authorList>
    </citation>
    <scope>NUCLEOTIDE SEQUENCE</scope>
    <source>
        <strain evidence="1">DKR-6</strain>
    </source>
</reference>
<evidence type="ECO:0000313" key="2">
    <source>
        <dbReference type="Proteomes" id="UP000622890"/>
    </source>
</evidence>